<comment type="caution">
    <text evidence="2">The sequence shown here is derived from an EMBL/GenBank/DDBJ whole genome shotgun (WGS) entry which is preliminary data.</text>
</comment>
<evidence type="ECO:0008006" key="4">
    <source>
        <dbReference type="Google" id="ProtNLM"/>
    </source>
</evidence>
<evidence type="ECO:0000256" key="1">
    <source>
        <dbReference type="SAM" id="Phobius"/>
    </source>
</evidence>
<feature type="transmembrane region" description="Helical" evidence="1">
    <location>
        <begin position="87"/>
        <end position="109"/>
    </location>
</feature>
<protein>
    <recommendedName>
        <fullName evidence="4">Transmembrane protein</fullName>
    </recommendedName>
</protein>
<feature type="transmembrane region" description="Helical" evidence="1">
    <location>
        <begin position="46"/>
        <end position="75"/>
    </location>
</feature>
<dbReference type="EMBL" id="BAAANY010000009">
    <property type="protein sequence ID" value="GAA1680161.1"/>
    <property type="molecule type" value="Genomic_DNA"/>
</dbReference>
<evidence type="ECO:0000313" key="3">
    <source>
        <dbReference type="Proteomes" id="UP001500618"/>
    </source>
</evidence>
<keyword evidence="1" id="KW-0472">Membrane</keyword>
<organism evidence="2 3">
    <name type="scientific">Fodinicola feengrottensis</name>
    <dbReference type="NCBI Taxonomy" id="435914"/>
    <lineage>
        <taxon>Bacteria</taxon>
        <taxon>Bacillati</taxon>
        <taxon>Actinomycetota</taxon>
        <taxon>Actinomycetes</taxon>
        <taxon>Mycobacteriales</taxon>
        <taxon>Fodinicola</taxon>
    </lineage>
</organism>
<name>A0ABN2H126_9ACTN</name>
<sequence>MGTVHLADGTALPGVLLDDGAQHALGDTVSVAMIGNSEAVPRSFSYALTALAGVFVWIAAIWAALWLAVYLCTYGKTSLLATYRKRVMIAGFVVLGLLAVGSLAAGFVVNFRPI</sequence>
<gene>
    <name evidence="2" type="ORF">GCM10009765_31680</name>
</gene>
<reference evidence="2 3" key="1">
    <citation type="journal article" date="2019" name="Int. J. Syst. Evol. Microbiol.">
        <title>The Global Catalogue of Microorganisms (GCM) 10K type strain sequencing project: providing services to taxonomists for standard genome sequencing and annotation.</title>
        <authorList>
            <consortium name="The Broad Institute Genomics Platform"/>
            <consortium name="The Broad Institute Genome Sequencing Center for Infectious Disease"/>
            <person name="Wu L."/>
            <person name="Ma J."/>
        </authorList>
    </citation>
    <scope>NUCLEOTIDE SEQUENCE [LARGE SCALE GENOMIC DNA]</scope>
    <source>
        <strain evidence="2 3">JCM 14718</strain>
    </source>
</reference>
<keyword evidence="1" id="KW-1133">Transmembrane helix</keyword>
<evidence type="ECO:0000313" key="2">
    <source>
        <dbReference type="EMBL" id="GAA1680161.1"/>
    </source>
</evidence>
<accession>A0ABN2H126</accession>
<dbReference type="Proteomes" id="UP001500618">
    <property type="component" value="Unassembled WGS sequence"/>
</dbReference>
<keyword evidence="3" id="KW-1185">Reference proteome</keyword>
<keyword evidence="1" id="KW-0812">Transmembrane</keyword>
<proteinExistence type="predicted"/>